<reference evidence="1 2" key="1">
    <citation type="submission" date="2020-09" db="EMBL/GenBank/DDBJ databases">
        <title>De no assembly of potato wild relative species, Solanum commersonii.</title>
        <authorList>
            <person name="Cho K."/>
        </authorList>
    </citation>
    <scope>NUCLEOTIDE SEQUENCE [LARGE SCALE GENOMIC DNA]</scope>
    <source>
        <strain evidence="1">LZ3.2</strain>
        <tissue evidence="1">Leaf</tissue>
    </source>
</reference>
<evidence type="ECO:0000313" key="2">
    <source>
        <dbReference type="Proteomes" id="UP000824120"/>
    </source>
</evidence>
<protein>
    <submittedName>
        <fullName evidence="1">Uncharacterized protein</fullName>
    </submittedName>
</protein>
<comment type="caution">
    <text evidence="1">The sequence shown here is derived from an EMBL/GenBank/DDBJ whole genome shotgun (WGS) entry which is preliminary data.</text>
</comment>
<name>A0A9J5YP13_SOLCO</name>
<accession>A0A9J5YP13</accession>
<dbReference type="Proteomes" id="UP000824120">
    <property type="component" value="Chromosome 6"/>
</dbReference>
<gene>
    <name evidence="1" type="ORF">H5410_033861</name>
</gene>
<dbReference type="EMBL" id="JACXVP010000006">
    <property type="protein sequence ID" value="KAG5602491.1"/>
    <property type="molecule type" value="Genomic_DNA"/>
</dbReference>
<dbReference type="AlphaFoldDB" id="A0A9J5YP13"/>
<sequence length="85" mass="9748">MEPSGVDQGFWIRTSMLEFSSSKSLASESKRFSLWVELVAPGLPSAGQENYSRKGYHLSREINTQEERHKGRWELALNTELFSLK</sequence>
<proteinExistence type="predicted"/>
<organism evidence="1 2">
    <name type="scientific">Solanum commersonii</name>
    <name type="common">Commerson's wild potato</name>
    <name type="synonym">Commerson's nightshade</name>
    <dbReference type="NCBI Taxonomy" id="4109"/>
    <lineage>
        <taxon>Eukaryota</taxon>
        <taxon>Viridiplantae</taxon>
        <taxon>Streptophyta</taxon>
        <taxon>Embryophyta</taxon>
        <taxon>Tracheophyta</taxon>
        <taxon>Spermatophyta</taxon>
        <taxon>Magnoliopsida</taxon>
        <taxon>eudicotyledons</taxon>
        <taxon>Gunneridae</taxon>
        <taxon>Pentapetalae</taxon>
        <taxon>asterids</taxon>
        <taxon>lamiids</taxon>
        <taxon>Solanales</taxon>
        <taxon>Solanaceae</taxon>
        <taxon>Solanoideae</taxon>
        <taxon>Solaneae</taxon>
        <taxon>Solanum</taxon>
    </lineage>
</organism>
<keyword evidence="2" id="KW-1185">Reference proteome</keyword>
<evidence type="ECO:0000313" key="1">
    <source>
        <dbReference type="EMBL" id="KAG5602491.1"/>
    </source>
</evidence>